<keyword evidence="1" id="KW-0472">Membrane</keyword>
<accession>A0A915HVV2</accession>
<dbReference type="WBParaSite" id="nRc.2.0.1.t05548-RA">
    <property type="protein sequence ID" value="nRc.2.0.1.t05548-RA"/>
    <property type="gene ID" value="nRc.2.0.1.g05548"/>
</dbReference>
<evidence type="ECO:0000313" key="2">
    <source>
        <dbReference type="Proteomes" id="UP000887565"/>
    </source>
</evidence>
<reference evidence="3" key="1">
    <citation type="submission" date="2022-11" db="UniProtKB">
        <authorList>
            <consortium name="WormBaseParasite"/>
        </authorList>
    </citation>
    <scope>IDENTIFICATION</scope>
</reference>
<proteinExistence type="predicted"/>
<keyword evidence="1" id="KW-0812">Transmembrane</keyword>
<evidence type="ECO:0000256" key="1">
    <source>
        <dbReference type="SAM" id="Phobius"/>
    </source>
</evidence>
<evidence type="ECO:0000313" key="3">
    <source>
        <dbReference type="WBParaSite" id="nRc.2.0.1.t05548-RA"/>
    </source>
</evidence>
<protein>
    <submittedName>
        <fullName evidence="3">Uncharacterized protein</fullName>
    </submittedName>
</protein>
<feature type="transmembrane region" description="Helical" evidence="1">
    <location>
        <begin position="65"/>
        <end position="87"/>
    </location>
</feature>
<name>A0A915HVV2_ROMCU</name>
<feature type="transmembrane region" description="Helical" evidence="1">
    <location>
        <begin position="12"/>
        <end position="32"/>
    </location>
</feature>
<keyword evidence="2" id="KW-1185">Reference proteome</keyword>
<organism evidence="2 3">
    <name type="scientific">Romanomermis culicivorax</name>
    <name type="common">Nematode worm</name>
    <dbReference type="NCBI Taxonomy" id="13658"/>
    <lineage>
        <taxon>Eukaryota</taxon>
        <taxon>Metazoa</taxon>
        <taxon>Ecdysozoa</taxon>
        <taxon>Nematoda</taxon>
        <taxon>Enoplea</taxon>
        <taxon>Dorylaimia</taxon>
        <taxon>Mermithida</taxon>
        <taxon>Mermithoidea</taxon>
        <taxon>Mermithidae</taxon>
        <taxon>Romanomermis</taxon>
    </lineage>
</organism>
<sequence>PALLIVYLISQLISILITAAFIIIFSVLSTYFPATNNETLSTSSTIPQKVDHVQDTPMVAGTLPAFGMMILLLVIQIWCFSTVIGAYKYLKDERRVKASHRIENTAQYGRKM</sequence>
<dbReference type="AlphaFoldDB" id="A0A915HVV2"/>
<dbReference type="Proteomes" id="UP000887565">
    <property type="component" value="Unplaced"/>
</dbReference>
<keyword evidence="1" id="KW-1133">Transmembrane helix</keyword>